<organism evidence="2 3">
    <name type="scientific">Paludisphaera borealis</name>
    <dbReference type="NCBI Taxonomy" id="1387353"/>
    <lineage>
        <taxon>Bacteria</taxon>
        <taxon>Pseudomonadati</taxon>
        <taxon>Planctomycetota</taxon>
        <taxon>Planctomycetia</taxon>
        <taxon>Isosphaerales</taxon>
        <taxon>Isosphaeraceae</taxon>
        <taxon>Paludisphaera</taxon>
    </lineage>
</organism>
<name>A0A1U7CIS6_9BACT</name>
<dbReference type="Pfam" id="PF00226">
    <property type="entry name" value="DnaJ"/>
    <property type="match status" value="1"/>
</dbReference>
<dbReference type="SUPFAM" id="SSF46565">
    <property type="entry name" value="Chaperone J-domain"/>
    <property type="match status" value="1"/>
</dbReference>
<dbReference type="EMBL" id="CP019082">
    <property type="protein sequence ID" value="APW58807.1"/>
    <property type="molecule type" value="Genomic_DNA"/>
</dbReference>
<dbReference type="InterPro" id="IPR001623">
    <property type="entry name" value="DnaJ_domain"/>
</dbReference>
<evidence type="ECO:0000313" key="2">
    <source>
        <dbReference type="EMBL" id="APW58807.1"/>
    </source>
</evidence>
<dbReference type="KEGG" id="pbor:BSF38_00211"/>
<dbReference type="PROSITE" id="PS50076">
    <property type="entry name" value="DNAJ_2"/>
    <property type="match status" value="1"/>
</dbReference>
<dbReference type="SMART" id="SM00271">
    <property type="entry name" value="DnaJ"/>
    <property type="match status" value="1"/>
</dbReference>
<dbReference type="CDD" id="cd06257">
    <property type="entry name" value="DnaJ"/>
    <property type="match status" value="1"/>
</dbReference>
<dbReference type="InterPro" id="IPR036869">
    <property type="entry name" value="J_dom_sf"/>
</dbReference>
<evidence type="ECO:0000259" key="1">
    <source>
        <dbReference type="PROSITE" id="PS50076"/>
    </source>
</evidence>
<protein>
    <submittedName>
        <fullName evidence="2">Chaperone protein DnaJ</fullName>
    </submittedName>
</protein>
<keyword evidence="3" id="KW-1185">Reference proteome</keyword>
<accession>A0A1U7CIS6</accession>
<dbReference type="Proteomes" id="UP000186309">
    <property type="component" value="Chromosome"/>
</dbReference>
<dbReference type="Gene3D" id="1.10.287.110">
    <property type="entry name" value="DnaJ domain"/>
    <property type="match status" value="1"/>
</dbReference>
<dbReference type="RefSeq" id="WP_076343076.1">
    <property type="nucleotide sequence ID" value="NZ_CP019082.1"/>
</dbReference>
<evidence type="ECO:0000313" key="3">
    <source>
        <dbReference type="Proteomes" id="UP000186309"/>
    </source>
</evidence>
<proteinExistence type="predicted"/>
<dbReference type="AlphaFoldDB" id="A0A1U7CIS6"/>
<feature type="domain" description="J" evidence="1">
    <location>
        <begin position="8"/>
        <end position="67"/>
    </location>
</feature>
<reference evidence="3" key="1">
    <citation type="submission" date="2016-12" db="EMBL/GenBank/DDBJ databases">
        <title>Comparative genomics of four Isosphaeraceae planctomycetes: a common pool of plasmids and glycoside hydrolase genes.</title>
        <authorList>
            <person name="Ivanova A."/>
        </authorList>
    </citation>
    <scope>NUCLEOTIDE SEQUENCE [LARGE SCALE GENOMIC DNA]</scope>
    <source>
        <strain evidence="3">PX4</strain>
    </source>
</reference>
<dbReference type="STRING" id="1387353.BSF38_00211"/>
<gene>
    <name evidence="2" type="primary">dnaJ_1</name>
    <name evidence="2" type="ORF">BSF38_00211</name>
</gene>
<dbReference type="OrthoDB" id="268412at2"/>
<sequence length="254" mass="27760">MYHHFQLNPRTILGVGPEASADQIRDAFREKSKKHHPDLGGDEWAFRMVVRAYEVLKSTANGLDSSGVDVDVDVVAPAAPTSWTWPGPMGNPFAQGWFPFGSEPAADAPTAEAAPTQTMPPSAFQTVDVELIWIRFEMAEKVDLDASDGSDRATLSVCMVVSWPIKSLVARTAEFAGAGETLRQVIDAFEHLDRGAALAVRTRIEDGQFVGWVSYPDVVAAQSAFLGFRDILTGDGLSVRLQTRDEMIPQNWLV</sequence>